<reference evidence="2 4" key="1">
    <citation type="submission" date="2018-05" db="EMBL/GenBank/DDBJ databases">
        <authorList>
            <consortium name="PulseNet: The National Subtyping Network for Foodborne Disease Surveillance"/>
            <person name="Tarr C.L."/>
            <person name="Trees E."/>
            <person name="Katz L.S."/>
            <person name="Carleton-Romer H.A."/>
            <person name="Stroika S."/>
            <person name="Kucerova Z."/>
            <person name="Roache K.F."/>
            <person name="Sabol A.L."/>
            <person name="Besser J."/>
            <person name="Gerner-Smidt P."/>
        </authorList>
    </citation>
    <scope>NUCLEOTIDE SEQUENCE</scope>
    <source>
        <strain evidence="2">2014D-0197</strain>
        <strain evidence="1 4">2016D-0221</strain>
        <strain evidence="3">D4313</strain>
    </source>
</reference>
<dbReference type="InterPro" id="IPR010836">
    <property type="entry name" value="SapC"/>
</dbReference>
<dbReference type="EMBL" id="AABQDW010000024">
    <property type="protein sequence ID" value="EAI5408754.1"/>
    <property type="molecule type" value="Genomic_DNA"/>
</dbReference>
<dbReference type="EMBL" id="AACCXK010000027">
    <property type="protein sequence ID" value="EAK0453744.1"/>
    <property type="molecule type" value="Genomic_DNA"/>
</dbReference>
<sequence>MGRKLRLIDSGKVAVRQKGDFFQNFDEKSLYEDVLHMVAHKYSVQLYGYILNNNEVFIFLECEKLSKFMQIVNSSFIRKRNNYNVKNSNKKPDLENYSQNNSQNSREIRRYEVTQVFADDIDPILAYIAKNSGVVFKKTVNKELSLDKKIEIEKFRKRNIMKIEAIDTKKHSELMYHKDAVPNSPFSEIVAGEAGQCEHNFSIVFTNDVVPKLIVMLGKNENLIINENYNGYIPANVQNYPFFLVDIEGKGVLCIDTQAEQLQGEGIKLFENEKPTEFMENLIKAMQNYNIEQQKTKIAMQEIKKSGILVNKELSVNINGKKHTLIKGFSVVSKKKLNELDDATLADFVRRGYMELIYTHLRSLSNLENLASRIVQNESK</sequence>
<name>A0A5L4KCU4_CAMFE</name>
<dbReference type="AlphaFoldDB" id="A0A5L4KCU4"/>
<dbReference type="Pfam" id="PF07277">
    <property type="entry name" value="SapC"/>
    <property type="match status" value="1"/>
</dbReference>
<organism evidence="2">
    <name type="scientific">Campylobacter fetus</name>
    <dbReference type="NCBI Taxonomy" id="196"/>
    <lineage>
        <taxon>Bacteria</taxon>
        <taxon>Pseudomonadati</taxon>
        <taxon>Campylobacterota</taxon>
        <taxon>Epsilonproteobacteria</taxon>
        <taxon>Campylobacterales</taxon>
        <taxon>Campylobacteraceae</taxon>
        <taxon>Campylobacter</taxon>
    </lineage>
</organism>
<proteinExistence type="predicted"/>
<evidence type="ECO:0000313" key="1">
    <source>
        <dbReference type="EMBL" id="EAI5408754.1"/>
    </source>
</evidence>
<dbReference type="EMBL" id="AACCXM010000015">
    <property type="protein sequence ID" value="EAK0469421.1"/>
    <property type="molecule type" value="Genomic_DNA"/>
</dbReference>
<evidence type="ECO:0000313" key="4">
    <source>
        <dbReference type="Proteomes" id="UP000557842"/>
    </source>
</evidence>
<evidence type="ECO:0000313" key="3">
    <source>
        <dbReference type="EMBL" id="EAK0469421.1"/>
    </source>
</evidence>
<protein>
    <submittedName>
        <fullName evidence="2">SapC family protein</fullName>
    </submittedName>
</protein>
<dbReference type="RefSeq" id="WP_002848689.1">
    <property type="nucleotide sequence ID" value="NZ_AABUZP020000060.1"/>
</dbReference>
<gene>
    <name evidence="2" type="ORF">AAH17_08875</name>
    <name evidence="3" type="ORF">AAH24_08665</name>
    <name evidence="1" type="ORF">BVH53_08635</name>
</gene>
<comment type="caution">
    <text evidence="2">The sequence shown here is derived from an EMBL/GenBank/DDBJ whole genome shotgun (WGS) entry which is preliminary data.</text>
</comment>
<accession>A0A5L4KCU4</accession>
<evidence type="ECO:0000313" key="2">
    <source>
        <dbReference type="EMBL" id="EAK0453744.1"/>
    </source>
</evidence>
<dbReference type="Proteomes" id="UP000557842">
    <property type="component" value="Unassembled WGS sequence"/>
</dbReference>